<dbReference type="AlphaFoldDB" id="A0A345PAQ7"/>
<dbReference type="KEGG" id="mbah:HYN46_16905"/>
<dbReference type="KEGG" id="mbah:HYN46_17150"/>
<evidence type="ECO:0000313" key="3">
    <source>
        <dbReference type="Proteomes" id="UP000253940"/>
    </source>
</evidence>
<dbReference type="OrthoDB" id="6464700at2"/>
<dbReference type="EMBL" id="CP031222">
    <property type="protein sequence ID" value="AXI04410.1"/>
    <property type="molecule type" value="Genomic_DNA"/>
</dbReference>
<dbReference type="RefSeq" id="WP_114900474.1">
    <property type="nucleotide sequence ID" value="NZ_CP031222.1"/>
</dbReference>
<organism evidence="1 3">
    <name type="scientific">Aquirhabdus parva</name>
    <dbReference type="NCBI Taxonomy" id="2283318"/>
    <lineage>
        <taxon>Bacteria</taxon>
        <taxon>Pseudomonadati</taxon>
        <taxon>Pseudomonadota</taxon>
        <taxon>Gammaproteobacteria</taxon>
        <taxon>Moraxellales</taxon>
        <taxon>Moraxellaceae</taxon>
        <taxon>Aquirhabdus</taxon>
    </lineage>
</organism>
<dbReference type="Pfam" id="PF10045">
    <property type="entry name" value="DUF2280"/>
    <property type="match status" value="1"/>
</dbReference>
<evidence type="ECO:0000313" key="2">
    <source>
        <dbReference type="EMBL" id="AXI04410.1"/>
    </source>
</evidence>
<sequence>MAALTNELKRFIVQSLACYDTPSQIVLAVKQEFKIDVTRQQCEMYDPTKRAGKNLSKKWVDEFHEARTKFKEDVSDIPIANKSFRLRALNRIVDEAKGNSVLKMQALEQAAKEVGDSYTNRKEITGKGGDPLSMLVTQLQGSALPFAETVTDDD</sequence>
<accession>A0A345PAQ7</accession>
<keyword evidence="3" id="KW-1185">Reference proteome</keyword>
<gene>
    <name evidence="1" type="ORF">HYN46_16905</name>
    <name evidence="2" type="ORF">HYN46_17150</name>
</gene>
<dbReference type="EMBL" id="CP031222">
    <property type="protein sequence ID" value="AXI04366.1"/>
    <property type="molecule type" value="Genomic_DNA"/>
</dbReference>
<protein>
    <submittedName>
        <fullName evidence="1">DUF2280 domain-containing protein</fullName>
    </submittedName>
</protein>
<reference evidence="1 3" key="1">
    <citation type="submission" date="2018-07" db="EMBL/GenBank/DDBJ databases">
        <title>Genome sequencing of Moraxellaceae gen. HYN0046.</title>
        <authorList>
            <person name="Kim M."/>
            <person name="Yi H."/>
        </authorList>
    </citation>
    <scope>NUCLEOTIDE SEQUENCE [LARGE SCALE GENOMIC DNA]</scope>
    <source>
        <strain evidence="1 3">HYN0046</strain>
    </source>
</reference>
<proteinExistence type="predicted"/>
<dbReference type="Proteomes" id="UP000253940">
    <property type="component" value="Chromosome"/>
</dbReference>
<dbReference type="InterPro" id="IPR018738">
    <property type="entry name" value="DUF2280"/>
</dbReference>
<evidence type="ECO:0000313" key="1">
    <source>
        <dbReference type="EMBL" id="AXI04366.1"/>
    </source>
</evidence>
<name>A0A345PAQ7_9GAMM</name>